<dbReference type="OrthoDB" id="414175at2759"/>
<evidence type="ECO:0000256" key="2">
    <source>
        <dbReference type="ARBA" id="ARBA00006462"/>
    </source>
</evidence>
<dbReference type="AlphaFoldDB" id="A0A504YQ55"/>
<keyword evidence="5" id="KW-1133">Transmembrane helix</keyword>
<dbReference type="Proteomes" id="UP000316759">
    <property type="component" value="Unassembled WGS sequence"/>
</dbReference>
<dbReference type="GO" id="GO:0016020">
    <property type="term" value="C:membrane"/>
    <property type="evidence" value="ECO:0007669"/>
    <property type="project" value="UniProtKB-SubCell"/>
</dbReference>
<evidence type="ECO:0000256" key="1">
    <source>
        <dbReference type="ARBA" id="ARBA00004606"/>
    </source>
</evidence>
<keyword evidence="6" id="KW-0472">Membrane</keyword>
<evidence type="ECO:0000313" key="7">
    <source>
        <dbReference type="EMBL" id="TPP62431.1"/>
    </source>
</evidence>
<sequence>MVVFHRLPNLMRGSSNVKLSEAKLFVMGMFIVLVGEIVLDKSWMRYACFRPYSSPLSSTEKSYFGSVNVTFAKHLAQTISVYCYILTEESKLNIQVHTQNTWVRRCTKFGFVTTGSSNELRILPSNHKAADYRRSSWNSMRITLRAVYEERGSNMYFLKAGQSDYIIMENLRHMLLSEDPEKPFLIGHVKDPHDSLLSVSGSAGYVMSRGALDLIVTLGLDNHPACAATDAEEDAQISLCAQSVGVQVRDSFDFLGKSRFSNVSIFDMLGPFPNNTPRWYPQETDYTLPTFNLSKLPASPLLVSFTGVEGTRMYVLEYLLYHLRAFGIKHRWSRDNCGKSLDRTVNSANNQVVRSAFSPPPPRPLFLTSSSLSGSSTVPHPASVFMSSISPFGTD</sequence>
<dbReference type="GO" id="GO:0016263">
    <property type="term" value="F:glycoprotein-N-acetylgalactosamine 3-beta-galactosyltransferase activity"/>
    <property type="evidence" value="ECO:0007669"/>
    <property type="project" value="TreeGrafter"/>
</dbReference>
<evidence type="ECO:0000256" key="6">
    <source>
        <dbReference type="ARBA" id="ARBA00023136"/>
    </source>
</evidence>
<keyword evidence="3" id="KW-0812">Transmembrane</keyword>
<comment type="subcellular location">
    <subcellularLocation>
        <location evidence="1">Membrane</location>
        <topology evidence="1">Single-pass type II membrane protein</topology>
    </subcellularLocation>
</comment>
<dbReference type="EMBL" id="SUNJ01006848">
    <property type="protein sequence ID" value="TPP62431.1"/>
    <property type="molecule type" value="Genomic_DNA"/>
</dbReference>
<keyword evidence="7" id="KW-0328">Glycosyltransferase</keyword>
<evidence type="ECO:0000256" key="3">
    <source>
        <dbReference type="ARBA" id="ARBA00022692"/>
    </source>
</evidence>
<organism evidence="7 8">
    <name type="scientific">Fasciola gigantica</name>
    <name type="common">Giant liver fluke</name>
    <dbReference type="NCBI Taxonomy" id="46835"/>
    <lineage>
        <taxon>Eukaryota</taxon>
        <taxon>Metazoa</taxon>
        <taxon>Spiralia</taxon>
        <taxon>Lophotrochozoa</taxon>
        <taxon>Platyhelminthes</taxon>
        <taxon>Trematoda</taxon>
        <taxon>Digenea</taxon>
        <taxon>Plagiorchiida</taxon>
        <taxon>Echinostomata</taxon>
        <taxon>Echinostomatoidea</taxon>
        <taxon>Fasciolidae</taxon>
        <taxon>Fasciola</taxon>
    </lineage>
</organism>
<dbReference type="Gene3D" id="3.90.550.50">
    <property type="match status" value="1"/>
</dbReference>
<dbReference type="InterPro" id="IPR026050">
    <property type="entry name" value="C1GALT1/C1GALT1_chp1"/>
</dbReference>
<evidence type="ECO:0000256" key="5">
    <source>
        <dbReference type="ARBA" id="ARBA00022989"/>
    </source>
</evidence>
<gene>
    <name evidence="7" type="ORF">FGIG_05713</name>
</gene>
<proteinExistence type="inferred from homology"/>
<dbReference type="PANTHER" id="PTHR23033">
    <property type="entry name" value="BETA1,3-GALACTOSYLTRANSFERASE"/>
    <property type="match status" value="1"/>
</dbReference>
<keyword evidence="7" id="KW-0808">Transferase</keyword>
<reference evidence="7 8" key="1">
    <citation type="submission" date="2019-04" db="EMBL/GenBank/DDBJ databases">
        <title>Annotation for the trematode Fasciola gigantica.</title>
        <authorList>
            <person name="Choi Y.-J."/>
        </authorList>
    </citation>
    <scope>NUCLEOTIDE SEQUENCE [LARGE SCALE GENOMIC DNA]</scope>
    <source>
        <strain evidence="7">Uganda_cow_1</strain>
    </source>
</reference>
<dbReference type="STRING" id="46835.A0A504YQ55"/>
<evidence type="ECO:0000256" key="4">
    <source>
        <dbReference type="ARBA" id="ARBA00022968"/>
    </source>
</evidence>
<comment type="caution">
    <text evidence="7">The sequence shown here is derived from an EMBL/GenBank/DDBJ whole genome shotgun (WGS) entry which is preliminary data.</text>
</comment>
<protein>
    <submittedName>
        <fullName evidence="7">Glycoprotein-N-acetylgalactosamine 3-beta-galactosyltransferase 1</fullName>
    </submittedName>
</protein>
<keyword evidence="8" id="KW-1185">Reference proteome</keyword>
<keyword evidence="4" id="KW-0735">Signal-anchor</keyword>
<name>A0A504YQ55_FASGI</name>
<dbReference type="PANTHER" id="PTHR23033:SF8">
    <property type="entry name" value="HEXOSYLTRANSFERASE"/>
    <property type="match status" value="1"/>
</dbReference>
<evidence type="ECO:0000313" key="8">
    <source>
        <dbReference type="Proteomes" id="UP000316759"/>
    </source>
</evidence>
<accession>A0A504YQ55</accession>
<comment type="similarity">
    <text evidence="2">Belongs to the glycosyltransferase 31 family. Beta3-Gal-T subfamily.</text>
</comment>